<dbReference type="Pfam" id="PF07728">
    <property type="entry name" value="AAA_5"/>
    <property type="match status" value="1"/>
</dbReference>
<organism evidence="2 3">
    <name type="scientific">Deinococcus phoenicis</name>
    <dbReference type="NCBI Taxonomy" id="1476583"/>
    <lineage>
        <taxon>Bacteria</taxon>
        <taxon>Thermotogati</taxon>
        <taxon>Deinococcota</taxon>
        <taxon>Deinococci</taxon>
        <taxon>Deinococcales</taxon>
        <taxon>Deinococcaceae</taxon>
        <taxon>Deinococcus</taxon>
    </lineage>
</organism>
<accession>A0A016QKQ7</accession>
<feature type="domain" description="AAA+ ATPase" evidence="1">
    <location>
        <begin position="243"/>
        <end position="414"/>
    </location>
</feature>
<dbReference type="eggNOG" id="COG0714">
    <property type="taxonomic scope" value="Bacteria"/>
</dbReference>
<protein>
    <recommendedName>
        <fullName evidence="1">AAA+ ATPase domain-containing protein</fullName>
    </recommendedName>
</protein>
<evidence type="ECO:0000313" key="2">
    <source>
        <dbReference type="EMBL" id="EYB66379.1"/>
    </source>
</evidence>
<evidence type="ECO:0000313" key="3">
    <source>
        <dbReference type="Proteomes" id="UP000020492"/>
    </source>
</evidence>
<proteinExistence type="predicted"/>
<dbReference type="GO" id="GO:0016887">
    <property type="term" value="F:ATP hydrolysis activity"/>
    <property type="evidence" value="ECO:0007669"/>
    <property type="project" value="InterPro"/>
</dbReference>
<dbReference type="AlphaFoldDB" id="A0A016QKQ7"/>
<dbReference type="RefSeq" id="WP_051517521.1">
    <property type="nucleotide sequence ID" value="NZ_JHAC01000093.1"/>
</dbReference>
<sequence length="524" mass="56747">MSQNFWSAVSAIAFTHTKSQLVWPSLAYNQAIPPSAHSQHKDTTAQSVVGFGVLTAICGVLTGDVQATPGHGQDVLICYPTTAGGQSGNRWLGATVHGTHITFEGGIGRTGPFALTVVLAVLKCHPALVEVEARWWLLVGELSRLRGPRTSAQAVFTKADLRQASNDPDATLAMMALIDSLYYSMKALFLAGEMDHLDAEPTQATLFLPPEEFTILKGSLPTTAPQPSAGNTPLDELLRVSRRGGRVLITGPTGVMKTETAKAAAVRLGRPLFVVKGSPNMDDQDFLGGYQMVGGKPEWVDGPFTQAFLRAQEGPVVLLFDELLRSDPINLSSAVGLLDHVSAEEAGLMGVPHLQGGRYYLLRLKNGELVWAPVKNVLLIATTNLGDGYIQAGQSIDTALLGRFNLHLDMEYGDPAVTVALYERLSGDPQLAAHLYSIEVDTRANHVSRSGLLEREANPRVVISWLEAILALVEDGWERHEAFRRAAETTLIPFCVPRNDFGRLEPAALEDLRRVLNEQALKLV</sequence>
<comment type="caution">
    <text evidence="2">The sequence shown here is derived from an EMBL/GenBank/DDBJ whole genome shotgun (WGS) entry which is preliminary data.</text>
</comment>
<dbReference type="SUPFAM" id="SSF52540">
    <property type="entry name" value="P-loop containing nucleoside triphosphate hydrolases"/>
    <property type="match status" value="1"/>
</dbReference>
<dbReference type="InterPro" id="IPR011704">
    <property type="entry name" value="ATPase_dyneun-rel_AAA"/>
</dbReference>
<reference evidence="2 3" key="1">
    <citation type="submission" date="2014-03" db="EMBL/GenBank/DDBJ databases">
        <title>Draft genome sequence of Deinococcus phoenicis 1P10ME.</title>
        <authorList>
            <person name="Stepanov V.G."/>
            <person name="Vaishampayan P."/>
            <person name="Venkateswaran K."/>
            <person name="Fox G.E."/>
        </authorList>
    </citation>
    <scope>NUCLEOTIDE SEQUENCE [LARGE SCALE GENOMIC DNA]</scope>
    <source>
        <strain evidence="2 3">1P10ME</strain>
    </source>
</reference>
<name>A0A016QKQ7_9DEIO</name>
<dbReference type="GO" id="GO:0005524">
    <property type="term" value="F:ATP binding"/>
    <property type="evidence" value="ECO:0007669"/>
    <property type="project" value="InterPro"/>
</dbReference>
<dbReference type="SMART" id="SM00382">
    <property type="entry name" value="AAA"/>
    <property type="match status" value="1"/>
</dbReference>
<dbReference type="Proteomes" id="UP000020492">
    <property type="component" value="Unassembled WGS sequence"/>
</dbReference>
<dbReference type="OrthoDB" id="54057at2"/>
<gene>
    <name evidence="2" type="ORF">DEIPH_ctg139orf0104</name>
</gene>
<evidence type="ECO:0000259" key="1">
    <source>
        <dbReference type="SMART" id="SM00382"/>
    </source>
</evidence>
<dbReference type="InterPro" id="IPR003593">
    <property type="entry name" value="AAA+_ATPase"/>
</dbReference>
<dbReference type="EMBL" id="JHAC01000093">
    <property type="protein sequence ID" value="EYB66379.1"/>
    <property type="molecule type" value="Genomic_DNA"/>
</dbReference>
<dbReference type="Gene3D" id="3.40.50.300">
    <property type="entry name" value="P-loop containing nucleotide triphosphate hydrolases"/>
    <property type="match status" value="1"/>
</dbReference>
<dbReference type="STRING" id="1476583.DEIPH_ctg139orf0104"/>
<keyword evidence="3" id="KW-1185">Reference proteome</keyword>
<dbReference type="InterPro" id="IPR027417">
    <property type="entry name" value="P-loop_NTPase"/>
</dbReference>
<dbReference type="PATRIC" id="fig|1476583.3.peg.3620"/>